<proteinExistence type="predicted"/>
<reference evidence="2 3" key="1">
    <citation type="submission" date="2013-07" db="EMBL/GenBank/DDBJ databases">
        <title>The Genome Sequence of Cryptococcus heveanensis BCC8398.</title>
        <authorList>
            <consortium name="The Broad Institute Genome Sequencing Platform"/>
            <person name="Cuomo C."/>
            <person name="Litvintseva A."/>
            <person name="Chen Y."/>
            <person name="Heitman J."/>
            <person name="Sun S."/>
            <person name="Springer D."/>
            <person name="Dromer F."/>
            <person name="Young S.K."/>
            <person name="Zeng Q."/>
            <person name="Gargeya S."/>
            <person name="Fitzgerald M."/>
            <person name="Abouelleil A."/>
            <person name="Alvarado L."/>
            <person name="Berlin A.M."/>
            <person name="Chapman S.B."/>
            <person name="Dewar J."/>
            <person name="Goldberg J."/>
            <person name="Griggs A."/>
            <person name="Gujja S."/>
            <person name="Hansen M."/>
            <person name="Howarth C."/>
            <person name="Imamovic A."/>
            <person name="Larimer J."/>
            <person name="McCowan C."/>
            <person name="Murphy C."/>
            <person name="Pearson M."/>
            <person name="Priest M."/>
            <person name="Roberts A."/>
            <person name="Saif S."/>
            <person name="Shea T."/>
            <person name="Sykes S."/>
            <person name="Wortman J."/>
            <person name="Nusbaum C."/>
            <person name="Birren B."/>
        </authorList>
    </citation>
    <scope>NUCLEOTIDE SEQUENCE [LARGE SCALE GENOMIC DNA]</scope>
    <source>
        <strain evidence="2 3">BCC8398</strain>
    </source>
</reference>
<sequence length="328" mass="37051">MRYPAAILFLLTALSTASASVVPSLDTRVPSNKVESGDILAATYDDNLSSRPFSKREEYNAQVLLRVSDNTTASRKGDDDAWARPTDESMRMTFVWSNAARQNASDSGEARLDQMFWWNIGNHLTLRLAACFMSQRSFILPLLTAITSLEVSAAPTQPLPEAPSTELTRRAQAFSKVRLLPKQGSTLVDRWEVDGKRPDGALEMKTGETLVFNWDLPKLEQDKKDDYERSYQPFAWYSYQPGLPDGEEQLIWYSECQVSVAFDWQGIGEYYFTPFAGYQEVTGVEKDRLYVTFPPDQHISQKEVKLECKAPVCRGGDDKCKAYPMNGF</sequence>
<name>A0A1B9GUA1_9TREE</name>
<dbReference type="AlphaFoldDB" id="A0A1B9GUA1"/>
<accession>A0A1B9GUA1</accession>
<keyword evidence="1" id="KW-0732">Signal</keyword>
<feature type="signal peptide" evidence="1">
    <location>
        <begin position="1"/>
        <end position="19"/>
    </location>
</feature>
<dbReference type="Proteomes" id="UP000092666">
    <property type="component" value="Unassembled WGS sequence"/>
</dbReference>
<organism evidence="2 3">
    <name type="scientific">Kwoniella heveanensis BCC8398</name>
    <dbReference type="NCBI Taxonomy" id="1296120"/>
    <lineage>
        <taxon>Eukaryota</taxon>
        <taxon>Fungi</taxon>
        <taxon>Dikarya</taxon>
        <taxon>Basidiomycota</taxon>
        <taxon>Agaricomycotina</taxon>
        <taxon>Tremellomycetes</taxon>
        <taxon>Tremellales</taxon>
        <taxon>Cryptococcaceae</taxon>
        <taxon>Kwoniella</taxon>
    </lineage>
</organism>
<feature type="chain" id="PRO_5008627376" evidence="1">
    <location>
        <begin position="20"/>
        <end position="328"/>
    </location>
</feature>
<evidence type="ECO:0000313" key="3">
    <source>
        <dbReference type="Proteomes" id="UP000092666"/>
    </source>
</evidence>
<evidence type="ECO:0000313" key="2">
    <source>
        <dbReference type="EMBL" id="OCF34596.1"/>
    </source>
</evidence>
<dbReference type="EMBL" id="KV700124">
    <property type="protein sequence ID" value="OCF34596.1"/>
    <property type="molecule type" value="Genomic_DNA"/>
</dbReference>
<reference evidence="3" key="2">
    <citation type="submission" date="2013-12" db="EMBL/GenBank/DDBJ databases">
        <title>Evolution of pathogenesis and genome organization in the Tremellales.</title>
        <authorList>
            <person name="Cuomo C."/>
            <person name="Litvintseva A."/>
            <person name="Heitman J."/>
            <person name="Chen Y."/>
            <person name="Sun S."/>
            <person name="Springer D."/>
            <person name="Dromer F."/>
            <person name="Young S."/>
            <person name="Zeng Q."/>
            <person name="Chapman S."/>
            <person name="Gujja S."/>
            <person name="Saif S."/>
            <person name="Birren B."/>
        </authorList>
    </citation>
    <scope>NUCLEOTIDE SEQUENCE [LARGE SCALE GENOMIC DNA]</scope>
    <source>
        <strain evidence="3">BCC8398</strain>
    </source>
</reference>
<keyword evidence="3" id="KW-1185">Reference proteome</keyword>
<evidence type="ECO:0000256" key="1">
    <source>
        <dbReference type="SAM" id="SignalP"/>
    </source>
</evidence>
<protein>
    <submittedName>
        <fullName evidence="2">Uncharacterized protein</fullName>
    </submittedName>
</protein>
<gene>
    <name evidence="2" type="ORF">I316_03637</name>
</gene>